<gene>
    <name evidence="2" type="ORF">C7M84_014782</name>
</gene>
<dbReference type="AlphaFoldDB" id="A0A3R7NUM3"/>
<organism evidence="2 3">
    <name type="scientific">Penaeus vannamei</name>
    <name type="common">Whiteleg shrimp</name>
    <name type="synonym">Litopenaeus vannamei</name>
    <dbReference type="NCBI Taxonomy" id="6689"/>
    <lineage>
        <taxon>Eukaryota</taxon>
        <taxon>Metazoa</taxon>
        <taxon>Ecdysozoa</taxon>
        <taxon>Arthropoda</taxon>
        <taxon>Crustacea</taxon>
        <taxon>Multicrustacea</taxon>
        <taxon>Malacostraca</taxon>
        <taxon>Eumalacostraca</taxon>
        <taxon>Eucarida</taxon>
        <taxon>Decapoda</taxon>
        <taxon>Dendrobranchiata</taxon>
        <taxon>Penaeoidea</taxon>
        <taxon>Penaeidae</taxon>
        <taxon>Penaeus</taxon>
    </lineage>
</organism>
<dbReference type="EMBL" id="QCYY01002842">
    <property type="protein sequence ID" value="ROT67154.1"/>
    <property type="molecule type" value="Genomic_DNA"/>
</dbReference>
<accession>A0A3R7NUM3</accession>
<proteinExistence type="predicted"/>
<evidence type="ECO:0000313" key="2">
    <source>
        <dbReference type="EMBL" id="ROT67154.1"/>
    </source>
</evidence>
<name>A0A3R7NUM3_PENVA</name>
<dbReference type="STRING" id="6689.A0A3R7NUM3"/>
<reference evidence="2 3" key="2">
    <citation type="submission" date="2019-01" db="EMBL/GenBank/DDBJ databases">
        <title>The decoding of complex shrimp genome reveals the adaptation for benthos swimmer, frequently molting mechanism and breeding impact on genome.</title>
        <authorList>
            <person name="Sun Y."/>
            <person name="Gao Y."/>
            <person name="Yu Y."/>
        </authorList>
    </citation>
    <scope>NUCLEOTIDE SEQUENCE [LARGE SCALE GENOMIC DNA]</scope>
    <source>
        <tissue evidence="2">Muscle</tissue>
    </source>
</reference>
<feature type="region of interest" description="Disordered" evidence="1">
    <location>
        <begin position="681"/>
        <end position="701"/>
    </location>
</feature>
<evidence type="ECO:0000313" key="3">
    <source>
        <dbReference type="Proteomes" id="UP000283509"/>
    </source>
</evidence>
<reference evidence="2 3" key="1">
    <citation type="submission" date="2018-04" db="EMBL/GenBank/DDBJ databases">
        <authorList>
            <person name="Zhang X."/>
            <person name="Yuan J."/>
            <person name="Li F."/>
            <person name="Xiang J."/>
        </authorList>
    </citation>
    <scope>NUCLEOTIDE SEQUENCE [LARGE SCALE GENOMIC DNA]</scope>
    <source>
        <tissue evidence="2">Muscle</tissue>
    </source>
</reference>
<protein>
    <submittedName>
        <fullName evidence="2">Uncharacterized protein</fullName>
    </submittedName>
</protein>
<feature type="non-terminal residue" evidence="2">
    <location>
        <position position="701"/>
    </location>
</feature>
<comment type="caution">
    <text evidence="2">The sequence shown here is derived from an EMBL/GenBank/DDBJ whole genome shotgun (WGS) entry which is preliminary data.</text>
</comment>
<dbReference type="Proteomes" id="UP000283509">
    <property type="component" value="Unassembled WGS sequence"/>
</dbReference>
<sequence>MVGGAVLHLIVCLLTITRNFRLFSPSRKHEGRLLSSGVPRELAPELPDAKTFLFSRVLFPDFDSSVIVSLTFHNPTPSLHLSQPHTLSFTIHNPTQRFTYLSQPHTQFSPLTPHTMSFTFHPHTQRFTYLSQLRTQFSTFHNLTPCLHFSTTPHPAFHLPFTTPHPVYTFYNPTPSLHFSQHTQRFTYLSQPHTSVSLTFQRFTYLYNPTPSLHFSQPHTQRFTYLSQTPHPAFHLPFTTHSQFTLFKPHTQRFTYLSQPHTQFSTFHNLTPILSTTPHPAFLHTPALTSLSHLSPPTLLYSPLAAHPCYTLCGAPPHLRRPPLLYPLRRPAFAAHPCLSQPPHLSPPPCTSLTSLRRPASPLAAHPLRAPPHLSPPPCSTLCGAPPHLSPPTPAIPSAAPRLTLAAHPCYTQHPLRRPASPLAAHPCPLRRPASPLAAHPCYTLCAPRLTSRRPPCAHHYTLCGAPPHLSPPTPLYPLRRPASPLAAHPCSTSAAPRLTSRRPPLLYPLRRPASPLAAHPCYTLCGAPPHLSPPTPTPLGGAPPHLSPPTLLYLLLRRPASPLARHPCYTLCGAPPHLSPPTPAIPSAAPRLTSHPCYTLAAHPCKPLLYPLRRPVSPPSSQKPLAASTSPLACYTLCGAPPHLSPPSIPSPPHLSCYTLCGAPPHLSPPRLKSLRAIPSRASALRPGTRSGSLLGKSSS</sequence>
<keyword evidence="3" id="KW-1185">Reference proteome</keyword>
<feature type="compositionally biased region" description="Polar residues" evidence="1">
    <location>
        <begin position="691"/>
        <end position="701"/>
    </location>
</feature>
<evidence type="ECO:0000256" key="1">
    <source>
        <dbReference type="SAM" id="MobiDB-lite"/>
    </source>
</evidence>